<dbReference type="Proteomes" id="UP000774570">
    <property type="component" value="Unassembled WGS sequence"/>
</dbReference>
<dbReference type="RefSeq" id="WP_220165308.1">
    <property type="nucleotide sequence ID" value="NZ_JAIBOA010000005.1"/>
</dbReference>
<keyword evidence="2" id="KW-1185">Reference proteome</keyword>
<proteinExistence type="predicted"/>
<organism evidence="1 2">
    <name type="scientific">Actinomadura parmotrematis</name>
    <dbReference type="NCBI Taxonomy" id="2864039"/>
    <lineage>
        <taxon>Bacteria</taxon>
        <taxon>Bacillati</taxon>
        <taxon>Actinomycetota</taxon>
        <taxon>Actinomycetes</taxon>
        <taxon>Streptosporangiales</taxon>
        <taxon>Thermomonosporaceae</taxon>
        <taxon>Actinomadura</taxon>
    </lineage>
</organism>
<dbReference type="EMBL" id="JAIBOA010000005">
    <property type="protein sequence ID" value="MBW8482631.1"/>
    <property type="molecule type" value="Genomic_DNA"/>
</dbReference>
<evidence type="ECO:0000313" key="1">
    <source>
        <dbReference type="EMBL" id="MBW8482631.1"/>
    </source>
</evidence>
<sequence length="159" mass="16590">MLAPDPADAVHAAGGYLFDRVMAGWDVTVLVAGGADPRPLRILGARTVDLDAALDAPVRSPWPDAVALGAALYETDARVRELVDRAAGDGRAEVRMWGGPAPGGADGAEDRDGALRHRLSVAARAFKAEALQAASASGRRDEAVETFRAGAPFRPPRLV</sequence>
<protein>
    <submittedName>
        <fullName evidence="1">Uncharacterized protein</fullName>
    </submittedName>
</protein>
<accession>A0ABS7FQI0</accession>
<name>A0ABS7FQI0_9ACTN</name>
<gene>
    <name evidence="1" type="ORF">K1Y72_09660</name>
</gene>
<evidence type="ECO:0000313" key="2">
    <source>
        <dbReference type="Proteomes" id="UP000774570"/>
    </source>
</evidence>
<comment type="caution">
    <text evidence="1">The sequence shown here is derived from an EMBL/GenBank/DDBJ whole genome shotgun (WGS) entry which is preliminary data.</text>
</comment>
<reference evidence="1 2" key="1">
    <citation type="submission" date="2021-07" db="EMBL/GenBank/DDBJ databases">
        <title>Actinomadura sp. PM05-2 isolated from lichen.</title>
        <authorList>
            <person name="Somphong A."/>
            <person name="Phongsopitanun W."/>
            <person name="Tanasupawat S."/>
            <person name="Peongsungnone V."/>
        </authorList>
    </citation>
    <scope>NUCLEOTIDE SEQUENCE [LARGE SCALE GENOMIC DNA]</scope>
    <source>
        <strain evidence="1 2">PM05-2</strain>
    </source>
</reference>